<sequence>MDVTDYNWVSKATDNIDKYLHRGGDGKGNEPQLLGGTDLANTIGIALGLTLSDPTTWSEYELQQAERANLCFFKGTAREAINIIIETIKERCNGDEFNFITVIPIELNFNNKLYEIPVFKVQRYRNSTIYYVDNIGRYYTSFRDWNNNNKLPPCKIIYPKGLELVSNGNHTAVTPPYNTTVARVENQVTEGVDIAAGVIGIGSAVGLIILSGPFAPFLAVAGGASAIWGTTRAVSELVDRGDHGQTIDPFKDETARMLWLGVAANVTGFGAMGVSMRVSAVAARGIELANAQKVFTNVVNGVSLSLNSVAIINNTVYLIQHIKEMSAGEILLNLALLAFWTKGTFTFKRASVIMEEAHNEAFARISQELPPSARDEFAEVRSRVQNDENLLNLFHTAHRSNISTSEFSHLMIDGMHYFEHVARLNPEQKEAFLSLRNYLHDDMRLLTGLQRFSQASHLNREITLELVLTLWQRYTISPSWGDIKLINGSIIIGNAPPFKITETLELSSPLFRFVGEHLSKVDTSSMDQWSIRELISFQDHGLFTICPVTAISKTGYSTIAFNGLIQISLRKLQSISTDSLESMFKMIGELKPEDTVTSSKLPSDVVKLCVRQYRLRFEVHRKESLEWARGSVTQENLINILKENLLPHEKDRLYTFKTEVNMMKADVYMNDMMKFVSEMNPKNVSEMVAYSEFAMTYVDETSANIEASLRNGTTKLPHNAKKAVWLRQQAKEKTFHNTTELKQKLNDFMKIVDEKDMVGVQVVPKGLPDEKLVEEIRSLKIKFGGRASAAYHIYKHSTEPLTAYIDQANNTIKSPSSSYTVSIGQEGDSRIISFTDANGSGIVLEKDGRVLLASFRASHRK</sequence>
<reference evidence="2" key="1">
    <citation type="submission" date="2021-02" db="EMBL/GenBank/DDBJ databases">
        <authorList>
            <person name="Steward A R."/>
        </authorList>
    </citation>
    <scope>NUCLEOTIDE SEQUENCE</scope>
</reference>
<accession>A0A821VHJ8</accession>
<dbReference type="OrthoDB" id="6512497at2759"/>
<evidence type="ECO:0000313" key="2">
    <source>
        <dbReference type="EMBL" id="CAF4906224.1"/>
    </source>
</evidence>
<dbReference type="EMBL" id="CAJOBZ010000041">
    <property type="protein sequence ID" value="CAF4906224.1"/>
    <property type="molecule type" value="Genomic_DNA"/>
</dbReference>
<dbReference type="PANTHER" id="PTHR21115:SF0">
    <property type="entry name" value="GH06117P-RELATED"/>
    <property type="match status" value="1"/>
</dbReference>
<name>A0A821VHJ8_9NEOP</name>
<feature type="domain" description="DUF4781" evidence="1">
    <location>
        <begin position="116"/>
        <end position="382"/>
    </location>
</feature>
<dbReference type="Proteomes" id="UP000663880">
    <property type="component" value="Unassembled WGS sequence"/>
</dbReference>
<evidence type="ECO:0000313" key="3">
    <source>
        <dbReference type="Proteomes" id="UP000663880"/>
    </source>
</evidence>
<organism evidence="2 3">
    <name type="scientific">Pieris macdunnoughi</name>
    <dbReference type="NCBI Taxonomy" id="345717"/>
    <lineage>
        <taxon>Eukaryota</taxon>
        <taxon>Metazoa</taxon>
        <taxon>Ecdysozoa</taxon>
        <taxon>Arthropoda</taxon>
        <taxon>Hexapoda</taxon>
        <taxon>Insecta</taxon>
        <taxon>Pterygota</taxon>
        <taxon>Neoptera</taxon>
        <taxon>Endopterygota</taxon>
        <taxon>Lepidoptera</taxon>
        <taxon>Glossata</taxon>
        <taxon>Ditrysia</taxon>
        <taxon>Papilionoidea</taxon>
        <taxon>Pieridae</taxon>
        <taxon>Pierinae</taxon>
        <taxon>Pieris</taxon>
    </lineage>
</organism>
<evidence type="ECO:0000259" key="1">
    <source>
        <dbReference type="Pfam" id="PF16013"/>
    </source>
</evidence>
<dbReference type="InterPro" id="IPR031962">
    <property type="entry name" value="DUF4781"/>
</dbReference>
<dbReference type="PANTHER" id="PTHR21115">
    <property type="entry name" value="GH06117P-RELATED"/>
    <property type="match status" value="1"/>
</dbReference>
<dbReference type="Pfam" id="PF16013">
    <property type="entry name" value="DUF4781"/>
    <property type="match status" value="1"/>
</dbReference>
<dbReference type="AlphaFoldDB" id="A0A821VHJ8"/>
<proteinExistence type="predicted"/>
<gene>
    <name evidence="2" type="ORF">PMACD_LOCUS11725</name>
</gene>
<comment type="caution">
    <text evidence="2">The sequence shown here is derived from an EMBL/GenBank/DDBJ whole genome shotgun (WGS) entry which is preliminary data.</text>
</comment>
<protein>
    <recommendedName>
        <fullName evidence="1">DUF4781 domain-containing protein</fullName>
    </recommendedName>
</protein>
<keyword evidence="3" id="KW-1185">Reference proteome</keyword>